<comment type="caution">
    <text evidence="9">The sequence shown here is derived from an EMBL/GenBank/DDBJ whole genome shotgun (WGS) entry which is preliminary data.</text>
</comment>
<sequence>MDATTDPTSPAAAPATGAAPAARARALVVVDVQVDFCEGGALAVEGGSAVAAAVTRHVREHADDYAAVVATQDWHVDPGAHFSDRPDFVRSWPVHCVAGTEGARAHPALDLSLAQEVFRKGRYDDGYSGFEGEGSDGRDLATWLRSHAVTEVDVVGLATDHCVRATALSAAAEGFGTRVLLPLTAGVSPATTDAALADLRAAGVELVG</sequence>
<dbReference type="RefSeq" id="WP_339574633.1">
    <property type="nucleotide sequence ID" value="NZ_JBBIAA010000006.1"/>
</dbReference>
<dbReference type="InterPro" id="IPR052347">
    <property type="entry name" value="Isochorismatase_Nicotinamidase"/>
</dbReference>
<accession>A0ABU8RJT2</accession>
<reference evidence="9 10" key="1">
    <citation type="journal article" date="2017" name="Int. J. Syst. Evol. Microbiol.">
        <title>Pseudokineococcus basanitobsidens sp. nov., isolated from volcanic rock.</title>
        <authorList>
            <person name="Lee D.W."/>
            <person name="Park M.Y."/>
            <person name="Kim J.J."/>
            <person name="Kim B.S."/>
        </authorList>
    </citation>
    <scope>NUCLEOTIDE SEQUENCE [LARGE SCALE GENOMIC DNA]</scope>
    <source>
        <strain evidence="9 10">DSM 103726</strain>
    </source>
</reference>
<name>A0ABU8RJT2_9ACTN</name>
<dbReference type="Proteomes" id="UP001387100">
    <property type="component" value="Unassembled WGS sequence"/>
</dbReference>
<dbReference type="EMBL" id="JBBIAA010000006">
    <property type="protein sequence ID" value="MEJ5945253.1"/>
    <property type="molecule type" value="Genomic_DNA"/>
</dbReference>
<dbReference type="Gene3D" id="3.40.50.850">
    <property type="entry name" value="Isochorismatase-like"/>
    <property type="match status" value="1"/>
</dbReference>
<dbReference type="PANTHER" id="PTHR11080:SF2">
    <property type="entry name" value="LD05707P"/>
    <property type="match status" value="1"/>
</dbReference>
<evidence type="ECO:0000259" key="8">
    <source>
        <dbReference type="Pfam" id="PF00857"/>
    </source>
</evidence>
<organism evidence="9 10">
    <name type="scientific">Pseudokineococcus basanitobsidens</name>
    <dbReference type="NCBI Taxonomy" id="1926649"/>
    <lineage>
        <taxon>Bacteria</taxon>
        <taxon>Bacillati</taxon>
        <taxon>Actinomycetota</taxon>
        <taxon>Actinomycetes</taxon>
        <taxon>Kineosporiales</taxon>
        <taxon>Kineosporiaceae</taxon>
        <taxon>Pseudokineococcus</taxon>
    </lineage>
</organism>
<dbReference type="Pfam" id="PF00857">
    <property type="entry name" value="Isochorismatase"/>
    <property type="match status" value="1"/>
</dbReference>
<comment type="similarity">
    <text evidence="1">Belongs to the isochorismatase family.</text>
</comment>
<dbReference type="InterPro" id="IPR036380">
    <property type="entry name" value="Isochorismatase-like_sf"/>
</dbReference>
<comment type="pathway">
    <text evidence="5">Cofactor biosynthesis; nicotinate biosynthesis; nicotinate from nicotinamide: step 1/1.</text>
</comment>
<evidence type="ECO:0000256" key="7">
    <source>
        <dbReference type="ARBA" id="ARBA00043224"/>
    </source>
</evidence>
<gene>
    <name evidence="9" type="ORF">WDZ17_08090</name>
</gene>
<evidence type="ECO:0000256" key="5">
    <source>
        <dbReference type="ARBA" id="ARBA00037900"/>
    </source>
</evidence>
<evidence type="ECO:0000256" key="2">
    <source>
        <dbReference type="ARBA" id="ARBA00022642"/>
    </source>
</evidence>
<keyword evidence="10" id="KW-1185">Reference proteome</keyword>
<dbReference type="InterPro" id="IPR000868">
    <property type="entry name" value="Isochorismatase-like_dom"/>
</dbReference>
<evidence type="ECO:0000256" key="4">
    <source>
        <dbReference type="ARBA" id="ARBA00022801"/>
    </source>
</evidence>
<dbReference type="EC" id="3.5.1.19" evidence="6"/>
<dbReference type="PANTHER" id="PTHR11080">
    <property type="entry name" value="PYRAZINAMIDASE/NICOTINAMIDASE"/>
    <property type="match status" value="1"/>
</dbReference>
<evidence type="ECO:0000313" key="9">
    <source>
        <dbReference type="EMBL" id="MEJ5945253.1"/>
    </source>
</evidence>
<keyword evidence="4" id="KW-0378">Hydrolase</keyword>
<evidence type="ECO:0000256" key="1">
    <source>
        <dbReference type="ARBA" id="ARBA00006336"/>
    </source>
</evidence>
<dbReference type="SUPFAM" id="SSF52499">
    <property type="entry name" value="Isochorismatase-like hydrolases"/>
    <property type="match status" value="1"/>
</dbReference>
<protein>
    <recommendedName>
        <fullName evidence="6">nicotinamidase</fullName>
        <ecNumber evidence="6">3.5.1.19</ecNumber>
    </recommendedName>
    <alternativeName>
        <fullName evidence="7">Nicotinamide deamidase</fullName>
    </alternativeName>
</protein>
<proteinExistence type="inferred from homology"/>
<evidence type="ECO:0000256" key="6">
    <source>
        <dbReference type="ARBA" id="ARBA00039017"/>
    </source>
</evidence>
<evidence type="ECO:0000313" key="10">
    <source>
        <dbReference type="Proteomes" id="UP001387100"/>
    </source>
</evidence>
<evidence type="ECO:0000256" key="3">
    <source>
        <dbReference type="ARBA" id="ARBA00022723"/>
    </source>
</evidence>
<keyword evidence="3" id="KW-0479">Metal-binding</keyword>
<keyword evidence="2" id="KW-0662">Pyridine nucleotide biosynthesis</keyword>
<feature type="domain" description="Isochorismatase-like" evidence="8">
    <location>
        <begin position="26"/>
        <end position="206"/>
    </location>
</feature>